<proteinExistence type="predicted"/>
<evidence type="ECO:0000256" key="1">
    <source>
        <dbReference type="SAM" id="Phobius"/>
    </source>
</evidence>
<dbReference type="AlphaFoldDB" id="A0AAV5C3B8"/>
<dbReference type="PANTHER" id="PTHR34781">
    <property type="entry name" value="TRANSMEMBRANE PROTEIN"/>
    <property type="match status" value="1"/>
</dbReference>
<sequence length="200" mass="20857">MTATDGGSGSDHHSRLIRELCALIVTIVSPATAAPVRPRSSPAPVTSPAAVASMLLGASMALMLCGSVTFAIGLLLMPWVFGLALLFGFAGAVSTLSSGVFGKAALPACKEDSFGAEHGAEEQLSWSSYGASHFLSVVPTAVELILDAFEELPQPPICADALKPQPRVGPEPTAFGLKQREKFWRRREISHVASLPAACS</sequence>
<dbReference type="PANTHER" id="PTHR34781:SF1">
    <property type="entry name" value="OS01G0923000 PROTEIN"/>
    <property type="match status" value="1"/>
</dbReference>
<reference evidence="2" key="2">
    <citation type="submission" date="2021-12" db="EMBL/GenBank/DDBJ databases">
        <title>Resequencing data analysis of finger millet.</title>
        <authorList>
            <person name="Hatakeyama M."/>
            <person name="Aluri S."/>
            <person name="Balachadran M.T."/>
            <person name="Sivarajan S.R."/>
            <person name="Poveda L."/>
            <person name="Shimizu-Inatsugi R."/>
            <person name="Schlapbach R."/>
            <person name="Sreeman S.M."/>
            <person name="Shimizu K.K."/>
        </authorList>
    </citation>
    <scope>NUCLEOTIDE SEQUENCE</scope>
</reference>
<evidence type="ECO:0000313" key="3">
    <source>
        <dbReference type="Proteomes" id="UP001054889"/>
    </source>
</evidence>
<keyword evidence="1" id="KW-0472">Membrane</keyword>
<keyword evidence="1" id="KW-1133">Transmembrane helix</keyword>
<name>A0AAV5C3B8_ELECO</name>
<keyword evidence="1" id="KW-0812">Transmembrane</keyword>
<protein>
    <recommendedName>
        <fullName evidence="4">Transmembrane protein</fullName>
    </recommendedName>
</protein>
<dbReference type="Proteomes" id="UP001054889">
    <property type="component" value="Unassembled WGS sequence"/>
</dbReference>
<evidence type="ECO:0000313" key="2">
    <source>
        <dbReference type="EMBL" id="GJM92034.1"/>
    </source>
</evidence>
<organism evidence="2 3">
    <name type="scientific">Eleusine coracana subsp. coracana</name>
    <dbReference type="NCBI Taxonomy" id="191504"/>
    <lineage>
        <taxon>Eukaryota</taxon>
        <taxon>Viridiplantae</taxon>
        <taxon>Streptophyta</taxon>
        <taxon>Embryophyta</taxon>
        <taxon>Tracheophyta</taxon>
        <taxon>Spermatophyta</taxon>
        <taxon>Magnoliopsida</taxon>
        <taxon>Liliopsida</taxon>
        <taxon>Poales</taxon>
        <taxon>Poaceae</taxon>
        <taxon>PACMAD clade</taxon>
        <taxon>Chloridoideae</taxon>
        <taxon>Cynodonteae</taxon>
        <taxon>Eleusininae</taxon>
        <taxon>Eleusine</taxon>
    </lineage>
</organism>
<comment type="caution">
    <text evidence="2">The sequence shown here is derived from an EMBL/GenBank/DDBJ whole genome shotgun (WGS) entry which is preliminary data.</text>
</comment>
<gene>
    <name evidence="2" type="primary">ga08461</name>
    <name evidence="2" type="ORF">PR202_ga08461</name>
</gene>
<keyword evidence="3" id="KW-1185">Reference proteome</keyword>
<feature type="transmembrane region" description="Helical" evidence="1">
    <location>
        <begin position="79"/>
        <end position="101"/>
    </location>
</feature>
<evidence type="ECO:0008006" key="4">
    <source>
        <dbReference type="Google" id="ProtNLM"/>
    </source>
</evidence>
<accession>A0AAV5C3B8</accession>
<dbReference type="EMBL" id="BQKI01000004">
    <property type="protein sequence ID" value="GJM92034.1"/>
    <property type="molecule type" value="Genomic_DNA"/>
</dbReference>
<reference evidence="2" key="1">
    <citation type="journal article" date="2018" name="DNA Res.">
        <title>Multiple hybrid de novo genome assembly of finger millet, an orphan allotetraploid crop.</title>
        <authorList>
            <person name="Hatakeyama M."/>
            <person name="Aluri S."/>
            <person name="Balachadran M.T."/>
            <person name="Sivarajan S.R."/>
            <person name="Patrignani A."/>
            <person name="Gruter S."/>
            <person name="Poveda L."/>
            <person name="Shimizu-Inatsugi R."/>
            <person name="Baeten J."/>
            <person name="Francoijs K.J."/>
            <person name="Nataraja K.N."/>
            <person name="Reddy Y.A.N."/>
            <person name="Phadnis S."/>
            <person name="Ravikumar R.L."/>
            <person name="Schlapbach R."/>
            <person name="Sreeman S.M."/>
            <person name="Shimizu K.K."/>
        </authorList>
    </citation>
    <scope>NUCLEOTIDE SEQUENCE</scope>
</reference>
<feature type="transmembrane region" description="Helical" evidence="1">
    <location>
        <begin position="49"/>
        <end position="72"/>
    </location>
</feature>